<evidence type="ECO:0000313" key="2">
    <source>
        <dbReference type="EMBL" id="KAK8379379.1"/>
    </source>
</evidence>
<keyword evidence="3" id="KW-1185">Reference proteome</keyword>
<organism evidence="2 3">
    <name type="scientific">Scylla paramamosain</name>
    <name type="common">Mud crab</name>
    <dbReference type="NCBI Taxonomy" id="85552"/>
    <lineage>
        <taxon>Eukaryota</taxon>
        <taxon>Metazoa</taxon>
        <taxon>Ecdysozoa</taxon>
        <taxon>Arthropoda</taxon>
        <taxon>Crustacea</taxon>
        <taxon>Multicrustacea</taxon>
        <taxon>Malacostraca</taxon>
        <taxon>Eumalacostraca</taxon>
        <taxon>Eucarida</taxon>
        <taxon>Decapoda</taxon>
        <taxon>Pleocyemata</taxon>
        <taxon>Brachyura</taxon>
        <taxon>Eubrachyura</taxon>
        <taxon>Portunoidea</taxon>
        <taxon>Portunidae</taxon>
        <taxon>Portuninae</taxon>
        <taxon>Scylla</taxon>
    </lineage>
</organism>
<sequence length="95" mass="10263">MAATLPVESDASCQQGGRKARKQWSVQTGGPKGLLRRMRSQLAEDGCPESQLVMGRTLLDQLSQEGGDGEDGSAWEEEARFGCVLAHPRLPPGQR</sequence>
<accession>A0AAW0SWP8</accession>
<protein>
    <submittedName>
        <fullName evidence="2">Uncharacterized protein</fullName>
    </submittedName>
</protein>
<dbReference type="EMBL" id="JARAKH010000043">
    <property type="protein sequence ID" value="KAK8379379.1"/>
    <property type="molecule type" value="Genomic_DNA"/>
</dbReference>
<dbReference type="AlphaFoldDB" id="A0AAW0SWP8"/>
<evidence type="ECO:0000313" key="3">
    <source>
        <dbReference type="Proteomes" id="UP001487740"/>
    </source>
</evidence>
<proteinExistence type="predicted"/>
<gene>
    <name evidence="2" type="ORF">O3P69_019343</name>
</gene>
<evidence type="ECO:0000256" key="1">
    <source>
        <dbReference type="SAM" id="MobiDB-lite"/>
    </source>
</evidence>
<comment type="caution">
    <text evidence="2">The sequence shown here is derived from an EMBL/GenBank/DDBJ whole genome shotgun (WGS) entry which is preliminary data.</text>
</comment>
<reference evidence="2 3" key="1">
    <citation type="submission" date="2023-03" db="EMBL/GenBank/DDBJ databases">
        <title>High-quality genome of Scylla paramamosain provides insights in environmental adaptation.</title>
        <authorList>
            <person name="Zhang L."/>
        </authorList>
    </citation>
    <scope>NUCLEOTIDE SEQUENCE [LARGE SCALE GENOMIC DNA]</scope>
    <source>
        <strain evidence="2">LZ_2023a</strain>
        <tissue evidence="2">Muscle</tissue>
    </source>
</reference>
<feature type="region of interest" description="Disordered" evidence="1">
    <location>
        <begin position="1"/>
        <end position="33"/>
    </location>
</feature>
<name>A0AAW0SWP8_SCYPA</name>
<dbReference type="Proteomes" id="UP001487740">
    <property type="component" value="Unassembled WGS sequence"/>
</dbReference>